<sequence>MCNIVSFHTAVAAPASTDSVATAAWFIGMMCAIALLLLLLIIVCLIKRNRGGKYSVHEKEAAQGQDLDYPDDGGFNEYSKPPGNQNPQAGSRTSLNSSLKGPESETDSMAEYGEGEAGQFTEDGSFIGQYGAKKKKEQESTSPSALATFV</sequence>
<evidence type="ECO:0000256" key="4">
    <source>
        <dbReference type="ARBA" id="ARBA00023136"/>
    </source>
</evidence>
<accession>A0ABM1C209</accession>
<keyword evidence="3 6" id="KW-1133">Transmembrane helix</keyword>
<proteinExistence type="predicted"/>
<feature type="compositionally biased region" description="Polar residues" evidence="5">
    <location>
        <begin position="82"/>
        <end position="99"/>
    </location>
</feature>
<reference evidence="9" key="1">
    <citation type="submission" date="2025-08" db="UniProtKB">
        <authorList>
            <consortium name="RefSeq"/>
        </authorList>
    </citation>
    <scope>IDENTIFICATION</scope>
    <source>
        <tissue evidence="9">Muscle</tissue>
    </source>
</reference>
<protein>
    <submittedName>
        <fullName evidence="9">Neuroglian-like</fullName>
    </submittedName>
</protein>
<evidence type="ECO:0000313" key="8">
    <source>
        <dbReference type="Proteomes" id="UP000694941"/>
    </source>
</evidence>
<evidence type="ECO:0000259" key="7">
    <source>
        <dbReference type="Pfam" id="PF13882"/>
    </source>
</evidence>
<evidence type="ECO:0000256" key="6">
    <source>
        <dbReference type="SAM" id="Phobius"/>
    </source>
</evidence>
<evidence type="ECO:0000256" key="5">
    <source>
        <dbReference type="SAM" id="MobiDB-lite"/>
    </source>
</evidence>
<dbReference type="RefSeq" id="XP_013792833.2">
    <property type="nucleotide sequence ID" value="XM_013937379.2"/>
</dbReference>
<evidence type="ECO:0000256" key="1">
    <source>
        <dbReference type="ARBA" id="ARBA00004167"/>
    </source>
</evidence>
<feature type="domain" description="Neurofascin/L1/NrCAM C-terminal" evidence="7">
    <location>
        <begin position="47"/>
        <end position="134"/>
    </location>
</feature>
<dbReference type="GeneID" id="106476747"/>
<dbReference type="InterPro" id="IPR026966">
    <property type="entry name" value="Neurofascin/L1/NrCAM_C"/>
</dbReference>
<dbReference type="Pfam" id="PF13882">
    <property type="entry name" value="Bravo_FIGEY"/>
    <property type="match status" value="1"/>
</dbReference>
<evidence type="ECO:0000313" key="9">
    <source>
        <dbReference type="RefSeq" id="XP_013792833.2"/>
    </source>
</evidence>
<comment type="subcellular location">
    <subcellularLocation>
        <location evidence="1">Membrane</location>
        <topology evidence="1">Single-pass membrane protein</topology>
    </subcellularLocation>
</comment>
<keyword evidence="2 6" id="KW-0812">Transmembrane</keyword>
<organism evidence="8 9">
    <name type="scientific">Limulus polyphemus</name>
    <name type="common">Atlantic horseshoe crab</name>
    <dbReference type="NCBI Taxonomy" id="6850"/>
    <lineage>
        <taxon>Eukaryota</taxon>
        <taxon>Metazoa</taxon>
        <taxon>Ecdysozoa</taxon>
        <taxon>Arthropoda</taxon>
        <taxon>Chelicerata</taxon>
        <taxon>Merostomata</taxon>
        <taxon>Xiphosura</taxon>
        <taxon>Limulidae</taxon>
        <taxon>Limulus</taxon>
    </lineage>
</organism>
<evidence type="ECO:0000256" key="2">
    <source>
        <dbReference type="ARBA" id="ARBA00022692"/>
    </source>
</evidence>
<name>A0ABM1C209_LIMPO</name>
<evidence type="ECO:0000256" key="3">
    <source>
        <dbReference type="ARBA" id="ARBA00022989"/>
    </source>
</evidence>
<gene>
    <name evidence="9" type="primary">LOC106476747</name>
</gene>
<feature type="region of interest" description="Disordered" evidence="5">
    <location>
        <begin position="53"/>
        <end position="150"/>
    </location>
</feature>
<feature type="transmembrane region" description="Helical" evidence="6">
    <location>
        <begin position="23"/>
        <end position="46"/>
    </location>
</feature>
<feature type="compositionally biased region" description="Polar residues" evidence="5">
    <location>
        <begin position="140"/>
        <end position="150"/>
    </location>
</feature>
<dbReference type="Proteomes" id="UP000694941">
    <property type="component" value="Unplaced"/>
</dbReference>
<keyword evidence="8" id="KW-1185">Reference proteome</keyword>
<keyword evidence="4 6" id="KW-0472">Membrane</keyword>